<name>A0A4R6V7L5_9ACTN</name>
<evidence type="ECO:0000313" key="2">
    <source>
        <dbReference type="EMBL" id="TDQ54718.1"/>
    </source>
</evidence>
<feature type="region of interest" description="Disordered" evidence="1">
    <location>
        <begin position="53"/>
        <end position="77"/>
    </location>
</feature>
<gene>
    <name evidence="2" type="ORF">EV190_10134</name>
</gene>
<sequence length="77" mass="8057">MNTIITGFGPFMGAWGTANGSGARADMSYALGRVVGTGEPGGLGLFKLRHRNGSHLEETQRPRGAVGKCPRSLRPSS</sequence>
<accession>A0A4R6V7L5</accession>
<proteinExistence type="predicted"/>
<dbReference type="EMBL" id="SNYN01000001">
    <property type="protein sequence ID" value="TDQ54718.1"/>
    <property type="molecule type" value="Genomic_DNA"/>
</dbReference>
<dbReference type="Proteomes" id="UP000295281">
    <property type="component" value="Unassembled WGS sequence"/>
</dbReference>
<evidence type="ECO:0000313" key="3">
    <source>
        <dbReference type="Proteomes" id="UP000295281"/>
    </source>
</evidence>
<keyword evidence="3" id="KW-1185">Reference proteome</keyword>
<dbReference type="AlphaFoldDB" id="A0A4R6V7L5"/>
<organism evidence="2 3">
    <name type="scientific">Actinorugispora endophytica</name>
    <dbReference type="NCBI Taxonomy" id="1605990"/>
    <lineage>
        <taxon>Bacteria</taxon>
        <taxon>Bacillati</taxon>
        <taxon>Actinomycetota</taxon>
        <taxon>Actinomycetes</taxon>
        <taxon>Streptosporangiales</taxon>
        <taxon>Nocardiopsidaceae</taxon>
        <taxon>Actinorugispora</taxon>
    </lineage>
</organism>
<protein>
    <submittedName>
        <fullName evidence="2">Uncharacterized protein</fullName>
    </submittedName>
</protein>
<reference evidence="2 3" key="1">
    <citation type="submission" date="2019-03" db="EMBL/GenBank/DDBJ databases">
        <title>Genomic Encyclopedia of Type Strains, Phase IV (KMG-IV): sequencing the most valuable type-strain genomes for metagenomic binning, comparative biology and taxonomic classification.</title>
        <authorList>
            <person name="Goeker M."/>
        </authorList>
    </citation>
    <scope>NUCLEOTIDE SEQUENCE [LARGE SCALE GENOMIC DNA]</scope>
    <source>
        <strain evidence="2 3">DSM 46770</strain>
    </source>
</reference>
<comment type="caution">
    <text evidence="2">The sequence shown here is derived from an EMBL/GenBank/DDBJ whole genome shotgun (WGS) entry which is preliminary data.</text>
</comment>
<evidence type="ECO:0000256" key="1">
    <source>
        <dbReference type="SAM" id="MobiDB-lite"/>
    </source>
</evidence>